<name>A0A519BBQ1_9DELT</name>
<dbReference type="Pfam" id="PF05258">
    <property type="entry name" value="DciA"/>
    <property type="match status" value="1"/>
</dbReference>
<sequence length="109" mass="12614">MNANQQLNLKDILLKALRSKLNFSDYIALMLYENWGTICGAEIGKKTKPKAFNKDILTVSVDNPVLLFELGFNKEDLISKVNDYLFSLEKKKIFAEKRITVRDIRFINN</sequence>
<organism evidence="1 2">
    <name type="scientific">Candidatus Acidulodesulfobacterium ferriphilum</name>
    <dbReference type="NCBI Taxonomy" id="2597223"/>
    <lineage>
        <taxon>Bacteria</taxon>
        <taxon>Deltaproteobacteria</taxon>
        <taxon>Candidatus Acidulodesulfobacterales</taxon>
        <taxon>Candidatus Acidulodesulfobacterium</taxon>
    </lineage>
</organism>
<dbReference type="EMBL" id="SGBD01000001">
    <property type="protein sequence ID" value="RZD14713.1"/>
    <property type="molecule type" value="Genomic_DNA"/>
</dbReference>
<evidence type="ECO:0000313" key="1">
    <source>
        <dbReference type="EMBL" id="RZD14713.1"/>
    </source>
</evidence>
<accession>A0A519BBQ1</accession>
<comment type="caution">
    <text evidence="1">The sequence shown here is derived from an EMBL/GenBank/DDBJ whole genome shotgun (WGS) entry which is preliminary data.</text>
</comment>
<dbReference type="Proteomes" id="UP000320813">
    <property type="component" value="Unassembled WGS sequence"/>
</dbReference>
<reference evidence="1 2" key="1">
    <citation type="submission" date="2019-01" db="EMBL/GenBank/DDBJ databases">
        <title>Insights into ecological role of a new deltaproteobacterial order Candidatus Sinidesulfobacterales (Sva0485) by metagenomics and metatranscriptomics.</title>
        <authorList>
            <person name="Tan S."/>
            <person name="Liu J."/>
            <person name="Fang Y."/>
            <person name="Hedlund B.P."/>
            <person name="Lian Z.H."/>
            <person name="Huang L.Y."/>
            <person name="Li J.T."/>
            <person name="Huang L.N."/>
            <person name="Li W.J."/>
            <person name="Jiang H.C."/>
            <person name="Dong H.L."/>
            <person name="Shu W.S."/>
        </authorList>
    </citation>
    <scope>NUCLEOTIDE SEQUENCE [LARGE SCALE GENOMIC DNA]</scope>
    <source>
        <strain evidence="1">AP3</strain>
    </source>
</reference>
<dbReference type="InterPro" id="IPR007922">
    <property type="entry name" value="DciA-like"/>
</dbReference>
<proteinExistence type="predicted"/>
<evidence type="ECO:0000313" key="2">
    <source>
        <dbReference type="Proteomes" id="UP000320813"/>
    </source>
</evidence>
<gene>
    <name evidence="1" type="ORF">EVJ47_00030</name>
</gene>
<dbReference type="AlphaFoldDB" id="A0A519BBQ1"/>
<protein>
    <submittedName>
        <fullName evidence="1">DUF721 domain-containing protein</fullName>
    </submittedName>
</protein>